<gene>
    <name evidence="2" type="ORF">PRUPE_1G196600</name>
</gene>
<dbReference type="Proteomes" id="UP000006882">
    <property type="component" value="Chromosome G1"/>
</dbReference>
<sequence length="80" mass="9297">MLVFMNPHIIAALFFKDRYFVLFLLGSYLLAFVGGLEQLCLDNVIVPFLTMTCDQLLFILLLFFALFYYHVGFLSPFFPS</sequence>
<dbReference type="Gramene" id="ONI29404">
    <property type="protein sequence ID" value="ONI29404"/>
    <property type="gene ID" value="PRUPE_1G196600"/>
</dbReference>
<organism evidence="2 3">
    <name type="scientific">Prunus persica</name>
    <name type="common">Peach</name>
    <name type="synonym">Amygdalus persica</name>
    <dbReference type="NCBI Taxonomy" id="3760"/>
    <lineage>
        <taxon>Eukaryota</taxon>
        <taxon>Viridiplantae</taxon>
        <taxon>Streptophyta</taxon>
        <taxon>Embryophyta</taxon>
        <taxon>Tracheophyta</taxon>
        <taxon>Spermatophyta</taxon>
        <taxon>Magnoliopsida</taxon>
        <taxon>eudicotyledons</taxon>
        <taxon>Gunneridae</taxon>
        <taxon>Pentapetalae</taxon>
        <taxon>rosids</taxon>
        <taxon>fabids</taxon>
        <taxon>Rosales</taxon>
        <taxon>Rosaceae</taxon>
        <taxon>Amygdaloideae</taxon>
        <taxon>Amygdaleae</taxon>
        <taxon>Prunus</taxon>
    </lineage>
</organism>
<protein>
    <submittedName>
        <fullName evidence="2">Uncharacterized protein</fullName>
    </submittedName>
</protein>
<reference evidence="2 3" key="1">
    <citation type="journal article" date="2013" name="Nat. Genet.">
        <title>The high-quality draft genome of peach (Prunus persica) identifies unique patterns of genetic diversity, domestication and genome evolution.</title>
        <authorList>
            <consortium name="International Peach Genome Initiative"/>
            <person name="Verde I."/>
            <person name="Abbott A.G."/>
            <person name="Scalabrin S."/>
            <person name="Jung S."/>
            <person name="Shu S."/>
            <person name="Marroni F."/>
            <person name="Zhebentyayeva T."/>
            <person name="Dettori M.T."/>
            <person name="Grimwood J."/>
            <person name="Cattonaro F."/>
            <person name="Zuccolo A."/>
            <person name="Rossini L."/>
            <person name="Jenkins J."/>
            <person name="Vendramin E."/>
            <person name="Meisel L.A."/>
            <person name="Decroocq V."/>
            <person name="Sosinski B."/>
            <person name="Prochnik S."/>
            <person name="Mitros T."/>
            <person name="Policriti A."/>
            <person name="Cipriani G."/>
            <person name="Dondini L."/>
            <person name="Ficklin S."/>
            <person name="Goodstein D.M."/>
            <person name="Xuan P."/>
            <person name="Del Fabbro C."/>
            <person name="Aramini V."/>
            <person name="Copetti D."/>
            <person name="Gonzalez S."/>
            <person name="Horner D.S."/>
            <person name="Falchi R."/>
            <person name="Lucas S."/>
            <person name="Mica E."/>
            <person name="Maldonado J."/>
            <person name="Lazzari B."/>
            <person name="Bielenberg D."/>
            <person name="Pirona R."/>
            <person name="Miculan M."/>
            <person name="Barakat A."/>
            <person name="Testolin R."/>
            <person name="Stella A."/>
            <person name="Tartarini S."/>
            <person name="Tonutti P."/>
            <person name="Arus P."/>
            <person name="Orellana A."/>
            <person name="Wells C."/>
            <person name="Main D."/>
            <person name="Vizzotto G."/>
            <person name="Silva H."/>
            <person name="Salamini F."/>
            <person name="Schmutz J."/>
            <person name="Morgante M."/>
            <person name="Rokhsar D.S."/>
        </authorList>
    </citation>
    <scope>NUCLEOTIDE SEQUENCE [LARGE SCALE GENOMIC DNA]</scope>
    <source>
        <strain evidence="3">cv. Nemared</strain>
    </source>
</reference>
<evidence type="ECO:0000313" key="3">
    <source>
        <dbReference type="Proteomes" id="UP000006882"/>
    </source>
</evidence>
<name>A0A251R025_PRUPE</name>
<keyword evidence="1" id="KW-1133">Transmembrane helix</keyword>
<proteinExistence type="predicted"/>
<keyword evidence="1" id="KW-0472">Membrane</keyword>
<evidence type="ECO:0000256" key="1">
    <source>
        <dbReference type="SAM" id="Phobius"/>
    </source>
</evidence>
<feature type="transmembrane region" description="Helical" evidence="1">
    <location>
        <begin position="56"/>
        <end position="78"/>
    </location>
</feature>
<evidence type="ECO:0000313" key="2">
    <source>
        <dbReference type="EMBL" id="ONI29404.1"/>
    </source>
</evidence>
<feature type="transmembrane region" description="Helical" evidence="1">
    <location>
        <begin position="20"/>
        <end position="36"/>
    </location>
</feature>
<dbReference type="EMBL" id="CM007651">
    <property type="protein sequence ID" value="ONI29404.1"/>
    <property type="molecule type" value="Genomic_DNA"/>
</dbReference>
<keyword evidence="1" id="KW-0812">Transmembrane</keyword>
<accession>A0A251R025</accession>
<keyword evidence="3" id="KW-1185">Reference proteome</keyword>
<dbReference type="AlphaFoldDB" id="A0A251R025"/>